<proteinExistence type="predicted"/>
<gene>
    <name evidence="3" type="ORF">CARUB_v10011248mg</name>
</gene>
<accession>R0GSV7</accession>
<evidence type="ECO:0000256" key="1">
    <source>
        <dbReference type="SAM" id="MobiDB-lite"/>
    </source>
</evidence>
<reference evidence="4" key="1">
    <citation type="journal article" date="2013" name="Nat. Genet.">
        <title>The Capsella rubella genome and the genomic consequences of rapid mating system evolution.</title>
        <authorList>
            <person name="Slotte T."/>
            <person name="Hazzouri K.M."/>
            <person name="Agren J.A."/>
            <person name="Koenig D."/>
            <person name="Maumus F."/>
            <person name="Guo Y.L."/>
            <person name="Steige K."/>
            <person name="Platts A.E."/>
            <person name="Escobar J.S."/>
            <person name="Newman L.K."/>
            <person name="Wang W."/>
            <person name="Mandakova T."/>
            <person name="Vello E."/>
            <person name="Smith L.M."/>
            <person name="Henz S.R."/>
            <person name="Steffen J."/>
            <person name="Takuno S."/>
            <person name="Brandvain Y."/>
            <person name="Coop G."/>
            <person name="Andolfatto P."/>
            <person name="Hu T.T."/>
            <person name="Blanchette M."/>
            <person name="Clark R.M."/>
            <person name="Quesneville H."/>
            <person name="Nordborg M."/>
            <person name="Gaut B.S."/>
            <person name="Lysak M.A."/>
            <person name="Jenkins J."/>
            <person name="Grimwood J."/>
            <person name="Chapman J."/>
            <person name="Prochnik S."/>
            <person name="Shu S."/>
            <person name="Rokhsar D."/>
            <person name="Schmutz J."/>
            <person name="Weigel D."/>
            <person name="Wright S.I."/>
        </authorList>
    </citation>
    <scope>NUCLEOTIDE SEQUENCE [LARGE SCALE GENOMIC DNA]</scope>
    <source>
        <strain evidence="4">cv. Monte Gargano</strain>
    </source>
</reference>
<dbReference type="InterPro" id="IPR035892">
    <property type="entry name" value="C2_domain_sf"/>
</dbReference>
<dbReference type="OrthoDB" id="270970at2759"/>
<dbReference type="PANTHER" id="PTHR32246">
    <property type="entry name" value="INGRESSION PROTEIN FIC1"/>
    <property type="match status" value="1"/>
</dbReference>
<protein>
    <recommendedName>
        <fullName evidence="2">C2 domain-containing protein</fullName>
    </recommendedName>
</protein>
<dbReference type="SUPFAM" id="SSF49562">
    <property type="entry name" value="C2 domain (Calcium/lipid-binding domain, CaLB)"/>
    <property type="match status" value="1"/>
</dbReference>
<dbReference type="EMBL" id="KB870805">
    <property type="protein sequence ID" value="EOA38881.1"/>
    <property type="molecule type" value="Genomic_DNA"/>
</dbReference>
<dbReference type="InterPro" id="IPR000008">
    <property type="entry name" value="C2_dom"/>
</dbReference>
<feature type="compositionally biased region" description="Pro residues" evidence="1">
    <location>
        <begin position="185"/>
        <end position="198"/>
    </location>
</feature>
<dbReference type="InterPro" id="IPR044750">
    <property type="entry name" value="C2_SRC2/BAP"/>
</dbReference>
<evidence type="ECO:0000313" key="4">
    <source>
        <dbReference type="Proteomes" id="UP000029121"/>
    </source>
</evidence>
<dbReference type="PANTHER" id="PTHR32246:SF130">
    <property type="entry name" value="CALCIUM-DEPENDENT LIPID-BINDING (CALB DOMAIN) FAMILY PROTEIN"/>
    <property type="match status" value="1"/>
</dbReference>
<dbReference type="GO" id="GO:0006952">
    <property type="term" value="P:defense response"/>
    <property type="evidence" value="ECO:0007669"/>
    <property type="project" value="InterPro"/>
</dbReference>
<feature type="region of interest" description="Disordered" evidence="1">
    <location>
        <begin position="180"/>
        <end position="199"/>
    </location>
</feature>
<organism evidence="3 4">
    <name type="scientific">Capsella rubella</name>
    <dbReference type="NCBI Taxonomy" id="81985"/>
    <lineage>
        <taxon>Eukaryota</taxon>
        <taxon>Viridiplantae</taxon>
        <taxon>Streptophyta</taxon>
        <taxon>Embryophyta</taxon>
        <taxon>Tracheophyta</taxon>
        <taxon>Spermatophyta</taxon>
        <taxon>Magnoliopsida</taxon>
        <taxon>eudicotyledons</taxon>
        <taxon>Gunneridae</taxon>
        <taxon>Pentapetalae</taxon>
        <taxon>rosids</taxon>
        <taxon>malvids</taxon>
        <taxon>Brassicales</taxon>
        <taxon>Brassicaceae</taxon>
        <taxon>Camelineae</taxon>
        <taxon>Capsella</taxon>
    </lineage>
</organism>
<dbReference type="Proteomes" id="UP000029121">
    <property type="component" value="Unassembled WGS sequence"/>
</dbReference>
<evidence type="ECO:0000313" key="3">
    <source>
        <dbReference type="EMBL" id="EOA38881.1"/>
    </source>
</evidence>
<feature type="domain" description="C2" evidence="2">
    <location>
        <begin position="1"/>
        <end position="115"/>
    </location>
</feature>
<keyword evidence="4" id="KW-1185">Reference proteome</keyword>
<sequence>MANLTLYLNIHSASHLGNVNLFTKMDVYAKISIHGENTRKKQKAKTIADRSGGSNPTWNQAVKFSVNERSAHNGRLTLVMRLISRRVLGNKEIGRVNIPLAELLNSNAPSIDDGGSNQEMKLIRHQVKTLSGKHSGYMTFLYRFKPNNVPAGVLRYPFVVESNDGSFSLPHAVALEQANPAYDQTPPPSPSRTPPPSPTLSFEYSMLAGVPTFLRHYFVVGSQ</sequence>
<dbReference type="SMART" id="SM00239">
    <property type="entry name" value="C2"/>
    <property type="match status" value="1"/>
</dbReference>
<dbReference type="PROSITE" id="PS50004">
    <property type="entry name" value="C2"/>
    <property type="match status" value="1"/>
</dbReference>
<evidence type="ECO:0000259" key="2">
    <source>
        <dbReference type="PROSITE" id="PS50004"/>
    </source>
</evidence>
<dbReference type="KEGG" id="crb:17898655"/>
<feature type="non-terminal residue" evidence="3">
    <location>
        <position position="223"/>
    </location>
</feature>
<dbReference type="Gene3D" id="2.60.40.150">
    <property type="entry name" value="C2 domain"/>
    <property type="match status" value="1"/>
</dbReference>
<dbReference type="Pfam" id="PF00168">
    <property type="entry name" value="C2"/>
    <property type="match status" value="1"/>
</dbReference>
<dbReference type="eggNOG" id="ENOG502QUNY">
    <property type="taxonomic scope" value="Eukaryota"/>
</dbReference>
<dbReference type="AlphaFoldDB" id="R0GSV7"/>
<dbReference type="CDD" id="cd04051">
    <property type="entry name" value="C2_SRC2_like"/>
    <property type="match status" value="1"/>
</dbReference>
<name>R0GSV7_9BRAS</name>